<accession>A0A0U0TT27</accession>
<dbReference type="AlphaFoldDB" id="A0A0U0TT27"/>
<dbReference type="Proteomes" id="UP000039021">
    <property type="component" value="Unassembled WGS sequence"/>
</dbReference>
<dbReference type="EMBL" id="CHKL01000474">
    <property type="protein sequence ID" value="COW85038.1"/>
    <property type="molecule type" value="Genomic_DNA"/>
</dbReference>
<proteinExistence type="predicted"/>
<dbReference type="Proteomes" id="UP000048600">
    <property type="component" value="Unassembled WGS sequence"/>
</dbReference>
<evidence type="ECO:0000313" key="7">
    <source>
        <dbReference type="Proteomes" id="UP000039021"/>
    </source>
</evidence>
<evidence type="ECO:0000313" key="4">
    <source>
        <dbReference type="EMBL" id="COY06018.1"/>
    </source>
</evidence>
<dbReference type="Proteomes" id="UP000046680">
    <property type="component" value="Unassembled WGS sequence"/>
</dbReference>
<name>A0A0U0TT27_MYCTX</name>
<evidence type="ECO:0000313" key="2">
    <source>
        <dbReference type="EMBL" id="COW85038.1"/>
    </source>
</evidence>
<organism evidence="3 6">
    <name type="scientific">Mycobacterium tuberculosis</name>
    <dbReference type="NCBI Taxonomy" id="1773"/>
    <lineage>
        <taxon>Bacteria</taxon>
        <taxon>Bacillati</taxon>
        <taxon>Actinomycetota</taxon>
        <taxon>Actinomycetes</taxon>
        <taxon>Mycobacteriales</taxon>
        <taxon>Mycobacteriaceae</taxon>
        <taxon>Mycobacterium</taxon>
        <taxon>Mycobacterium tuberculosis complex</taxon>
    </lineage>
</organism>
<evidence type="ECO:0000313" key="9">
    <source>
        <dbReference type="Proteomes" id="UP000046680"/>
    </source>
</evidence>
<evidence type="ECO:0000313" key="5">
    <source>
        <dbReference type="EMBL" id="CPA88494.1"/>
    </source>
</evidence>
<evidence type="ECO:0000313" key="1">
    <source>
        <dbReference type="EMBL" id="CFS13413.1"/>
    </source>
</evidence>
<dbReference type="EMBL" id="CGCX01002560">
    <property type="protein sequence ID" value="CFS13413.1"/>
    <property type="molecule type" value="Genomic_DNA"/>
</dbReference>
<dbReference type="EMBL" id="CSAJ01001532">
    <property type="protein sequence ID" value="COY06018.1"/>
    <property type="molecule type" value="Genomic_DNA"/>
</dbReference>
<protein>
    <submittedName>
        <fullName evidence="3">Uncharacterized protein</fullName>
    </submittedName>
</protein>
<dbReference type="EMBL" id="CSAE01001452">
    <property type="protein sequence ID" value="COX64097.1"/>
    <property type="molecule type" value="Genomic_DNA"/>
</dbReference>
<dbReference type="Proteomes" id="UP000044938">
    <property type="component" value="Unassembled WGS sequence"/>
</dbReference>
<evidence type="ECO:0000313" key="8">
    <source>
        <dbReference type="Proteomes" id="UP000044938"/>
    </source>
</evidence>
<dbReference type="Proteomes" id="UP000038802">
    <property type="component" value="Unassembled WGS sequence"/>
</dbReference>
<reference evidence="6 7" key="3">
    <citation type="submission" date="2015-03" db="EMBL/GenBank/DDBJ databases">
        <authorList>
            <consortium name="Pathogen Informatics"/>
        </authorList>
    </citation>
    <scope>NUCLEOTIDE SEQUENCE [LARGE SCALE GENOMIC DNA]</scope>
    <source>
        <strain evidence="1 9">C09601061</strain>
        <strain evidence="6">K00500041</strain>
        <strain evidence="4 8">M09401471</strain>
        <strain evidence="7">N09902308</strain>
        <strain evidence="2 10">P00601463</strain>
    </source>
</reference>
<reference evidence="3" key="1">
    <citation type="submission" date="2015-03" db="EMBL/GenBank/DDBJ databases">
        <authorList>
            <person name="Murphy D."/>
        </authorList>
    </citation>
    <scope>NUCLEOTIDE SEQUENCE [LARGE SCALE GENOMIC DNA]</scope>
    <source>
        <strain evidence="3">K00500041</strain>
    </source>
</reference>
<evidence type="ECO:0000313" key="10">
    <source>
        <dbReference type="Proteomes" id="UP000048600"/>
    </source>
</evidence>
<sequence length="80" mass="8446">MPPTTSAGAISARSRWVRRSTKCAIRLPCIALSGTRSGARVKVTARMTAPPFAPNWSEVTLSNTGKPITRIALAPAAVIE</sequence>
<dbReference type="EMBL" id="CSBK01003404">
    <property type="protein sequence ID" value="CPA88494.1"/>
    <property type="molecule type" value="Genomic_DNA"/>
</dbReference>
<reference evidence="5" key="2">
    <citation type="submission" date="2015-03" db="EMBL/GenBank/DDBJ databases">
        <authorList>
            <consortium name="Pathogen Informatics"/>
            <person name="Murphy D."/>
        </authorList>
    </citation>
    <scope>NUCLEOTIDE SEQUENCE</scope>
    <source>
        <strain evidence="5">N09902308</strain>
    </source>
</reference>
<evidence type="ECO:0000313" key="3">
    <source>
        <dbReference type="EMBL" id="COX64097.1"/>
    </source>
</evidence>
<gene>
    <name evidence="1" type="ORF">ERS007657_04187</name>
    <name evidence="3" type="ORF">ERS007703_05386</name>
    <name evidence="4" type="ORF">ERS007720_05095</name>
    <name evidence="5" type="ORF">ERS007739_04918</name>
    <name evidence="2" type="ORF">ERS007741_03279</name>
</gene>
<evidence type="ECO:0000313" key="6">
    <source>
        <dbReference type="Proteomes" id="UP000038802"/>
    </source>
</evidence>